<sequence>MKKGADTEYKALTIIAEMIIQFGTLHILNISTADSEALQSARDGLEKIIQQNGYRINYDRNIKSPIIKS</sequence>
<organism evidence="1 2">
    <name type="scientific">Chryseobacterium pennae</name>
    <dbReference type="NCBI Taxonomy" id="2258962"/>
    <lineage>
        <taxon>Bacteria</taxon>
        <taxon>Pseudomonadati</taxon>
        <taxon>Bacteroidota</taxon>
        <taxon>Flavobacteriia</taxon>
        <taxon>Flavobacteriales</taxon>
        <taxon>Weeksellaceae</taxon>
        <taxon>Chryseobacterium group</taxon>
        <taxon>Chryseobacterium</taxon>
    </lineage>
</organism>
<accession>A0A3D9C7E1</accession>
<protein>
    <submittedName>
        <fullName evidence="1">Uncharacterized protein</fullName>
    </submittedName>
</protein>
<dbReference type="AlphaFoldDB" id="A0A3D9C7E1"/>
<evidence type="ECO:0000313" key="1">
    <source>
        <dbReference type="EMBL" id="REC61795.1"/>
    </source>
</evidence>
<gene>
    <name evidence="1" type="ORF">DRF65_13735</name>
</gene>
<keyword evidence="2" id="KW-1185">Reference proteome</keyword>
<comment type="caution">
    <text evidence="1">The sequence shown here is derived from an EMBL/GenBank/DDBJ whole genome shotgun (WGS) entry which is preliminary data.</text>
</comment>
<reference evidence="2" key="1">
    <citation type="submission" date="2018-06" db="EMBL/GenBank/DDBJ databases">
        <authorList>
            <person name="Lum Nde A."/>
            <person name="Hugo C."/>
        </authorList>
    </citation>
    <scope>NUCLEOTIDE SEQUENCE [LARGE SCALE GENOMIC DNA]</scope>
    <source>
        <strain evidence="2">1_F178</strain>
    </source>
</reference>
<proteinExistence type="predicted"/>
<evidence type="ECO:0000313" key="2">
    <source>
        <dbReference type="Proteomes" id="UP000256686"/>
    </source>
</evidence>
<dbReference type="EMBL" id="QNVT01000012">
    <property type="protein sequence ID" value="REC61795.1"/>
    <property type="molecule type" value="Genomic_DNA"/>
</dbReference>
<name>A0A3D9C7E1_9FLAO</name>
<dbReference type="RefSeq" id="WP_115971333.1">
    <property type="nucleotide sequence ID" value="NZ_QNVT01000012.1"/>
</dbReference>
<dbReference type="Proteomes" id="UP000256686">
    <property type="component" value="Unassembled WGS sequence"/>
</dbReference>